<keyword evidence="10" id="KW-1185">Reference proteome</keyword>
<feature type="transmembrane region" description="Helical" evidence="8">
    <location>
        <begin position="394"/>
        <end position="414"/>
    </location>
</feature>
<gene>
    <name evidence="9" type="ORF">MIN45_P0935</name>
</gene>
<name>A0AAU9CGV1_9GAMM</name>
<evidence type="ECO:0000256" key="2">
    <source>
        <dbReference type="ARBA" id="ARBA00009904"/>
    </source>
</evidence>
<feature type="transmembrane region" description="Helical" evidence="8">
    <location>
        <begin position="454"/>
        <end position="472"/>
    </location>
</feature>
<dbReference type="InterPro" id="IPR002490">
    <property type="entry name" value="V-ATPase_116kDa_su"/>
</dbReference>
<evidence type="ECO:0000313" key="9">
    <source>
        <dbReference type="EMBL" id="BCX88566.1"/>
    </source>
</evidence>
<evidence type="ECO:0000256" key="1">
    <source>
        <dbReference type="ARBA" id="ARBA00004141"/>
    </source>
</evidence>
<keyword evidence="3" id="KW-0813">Transport</keyword>
<dbReference type="Proteomes" id="UP001321450">
    <property type="component" value="Chromosome"/>
</dbReference>
<feature type="transmembrane region" description="Helical" evidence="8">
    <location>
        <begin position="493"/>
        <end position="514"/>
    </location>
</feature>
<dbReference type="AlphaFoldDB" id="A0AAU9CGV1"/>
<dbReference type="PANTHER" id="PTHR11629">
    <property type="entry name" value="VACUOLAR PROTON ATPASES"/>
    <property type="match status" value="1"/>
</dbReference>
<protein>
    <submittedName>
        <fullName evidence="9">V/A-type H+/Na+-transporting ATPase subunit I</fullName>
    </submittedName>
</protein>
<feature type="transmembrane region" description="Helical" evidence="8">
    <location>
        <begin position="308"/>
        <end position="338"/>
    </location>
</feature>
<evidence type="ECO:0000256" key="7">
    <source>
        <dbReference type="ARBA" id="ARBA00023136"/>
    </source>
</evidence>
<reference evidence="10" key="1">
    <citation type="journal article" date="2024" name="Int. J. Syst. Evol. Microbiol.">
        <title>Methylomarinovum tepidoasis sp. nov., a moderately thermophilic methanotroph of the family Methylothermaceae isolated from a deep-sea hydrothermal field.</title>
        <authorList>
            <person name="Hirayama H."/>
            <person name="Takaki Y."/>
            <person name="Abe M."/>
            <person name="Miyazaki M."/>
            <person name="Uematsu K."/>
            <person name="Matsui Y."/>
            <person name="Takai K."/>
        </authorList>
    </citation>
    <scope>NUCLEOTIDE SEQUENCE [LARGE SCALE GENOMIC DNA]</scope>
    <source>
        <strain evidence="10">IN45</strain>
    </source>
</reference>
<dbReference type="RefSeq" id="WP_286293726.1">
    <property type="nucleotide sequence ID" value="NZ_AP024718.1"/>
</dbReference>
<sequence length="588" mass="65382">MSIVALNKVTLLGLSDDKMPLLTDLQAMGCVEIIPLRPGEENGETGHPAPHMAEALQFLRDCPNRRRQVREAADFDPEEVVRRVLEVRRRLHDLETERDDLIKRLQLWEPWGDFEFAPLEEMDGWRLWFYVVPHADLPRIQALPYPQEVVRRDQRFSYVVLIAREAPQMPVPRVRLGNRSRRQLLSRLDEVELAIEDTQAERAWLTRWYELLRRSVARLQDRAALETASARLLENRPVVALQGWMPAERSPDLRSYARKRRLALGLEEPAPDDAPPTLLRNPPWLRVGEDLVNFYMTPGYRTWDPSAVVFFSFAVFFAMILADAGYAALLGLGLWLWWKRLGSSATGRRYRPLGLTIVIFSLAYGVLVGSYFGLSPPPASLPARLHLLDMSDTGLMMAISILIGCLHIVFASTMDALRHPRLVDGLASVGWALVVSGGLVLVLGRGFGLPLPPPLAGVLAAAGLVLVMLYSAPHDPFPGRLLSGLKGLTAVTAAFGDVLSYLRLFALGLASGSLAAQFNQMAHGLIESMPGTGLVIALLVVLLGHGVNLALGLASGLIHGLRLNVIEFFKWGLKEEGRLFQPLKRTET</sequence>
<keyword evidence="5 8" id="KW-1133">Transmembrane helix</keyword>
<evidence type="ECO:0000256" key="3">
    <source>
        <dbReference type="ARBA" id="ARBA00022448"/>
    </source>
</evidence>
<evidence type="ECO:0000256" key="8">
    <source>
        <dbReference type="SAM" id="Phobius"/>
    </source>
</evidence>
<dbReference type="KEGG" id="meiy:MIN45_P0935"/>
<keyword evidence="7 8" id="KW-0472">Membrane</keyword>
<evidence type="ECO:0000256" key="6">
    <source>
        <dbReference type="ARBA" id="ARBA00023065"/>
    </source>
</evidence>
<dbReference type="PANTHER" id="PTHR11629:SF63">
    <property type="entry name" value="V-TYPE PROTON ATPASE SUBUNIT A"/>
    <property type="match status" value="1"/>
</dbReference>
<dbReference type="GO" id="GO:0033179">
    <property type="term" value="C:proton-transporting V-type ATPase, V0 domain"/>
    <property type="evidence" value="ECO:0007669"/>
    <property type="project" value="InterPro"/>
</dbReference>
<feature type="transmembrane region" description="Helical" evidence="8">
    <location>
        <begin position="426"/>
        <end position="448"/>
    </location>
</feature>
<feature type="transmembrane region" description="Helical" evidence="8">
    <location>
        <begin position="534"/>
        <end position="558"/>
    </location>
</feature>
<comment type="subcellular location">
    <subcellularLocation>
        <location evidence="1">Membrane</location>
        <topology evidence="1">Multi-pass membrane protein</topology>
    </subcellularLocation>
</comment>
<proteinExistence type="inferred from homology"/>
<keyword evidence="4 8" id="KW-0812">Transmembrane</keyword>
<evidence type="ECO:0000313" key="10">
    <source>
        <dbReference type="Proteomes" id="UP001321450"/>
    </source>
</evidence>
<evidence type="ECO:0000256" key="5">
    <source>
        <dbReference type="ARBA" id="ARBA00022989"/>
    </source>
</evidence>
<dbReference type="GO" id="GO:0051117">
    <property type="term" value="F:ATPase binding"/>
    <property type="evidence" value="ECO:0007669"/>
    <property type="project" value="TreeGrafter"/>
</dbReference>
<keyword evidence="6" id="KW-0406">Ion transport</keyword>
<organism evidence="9 10">
    <name type="scientific">Methylomarinovum tepidoasis</name>
    <dbReference type="NCBI Taxonomy" id="2840183"/>
    <lineage>
        <taxon>Bacteria</taxon>
        <taxon>Pseudomonadati</taxon>
        <taxon>Pseudomonadota</taxon>
        <taxon>Gammaproteobacteria</taxon>
        <taxon>Methylococcales</taxon>
        <taxon>Methylothermaceae</taxon>
        <taxon>Methylomarinovum</taxon>
    </lineage>
</organism>
<feature type="transmembrane region" description="Helical" evidence="8">
    <location>
        <begin position="350"/>
        <end position="374"/>
    </location>
</feature>
<accession>A0AAU9CGV1</accession>
<dbReference type="EMBL" id="AP024718">
    <property type="protein sequence ID" value="BCX88566.1"/>
    <property type="molecule type" value="Genomic_DNA"/>
</dbReference>
<dbReference type="GO" id="GO:0046961">
    <property type="term" value="F:proton-transporting ATPase activity, rotational mechanism"/>
    <property type="evidence" value="ECO:0007669"/>
    <property type="project" value="InterPro"/>
</dbReference>
<dbReference type="GO" id="GO:0016471">
    <property type="term" value="C:vacuolar proton-transporting V-type ATPase complex"/>
    <property type="evidence" value="ECO:0007669"/>
    <property type="project" value="TreeGrafter"/>
</dbReference>
<evidence type="ECO:0000256" key="4">
    <source>
        <dbReference type="ARBA" id="ARBA00022692"/>
    </source>
</evidence>
<comment type="similarity">
    <text evidence="2">Belongs to the V-ATPase 116 kDa subunit family.</text>
</comment>
<dbReference type="GO" id="GO:0007035">
    <property type="term" value="P:vacuolar acidification"/>
    <property type="evidence" value="ECO:0007669"/>
    <property type="project" value="TreeGrafter"/>
</dbReference>